<evidence type="ECO:0000256" key="1">
    <source>
        <dbReference type="SAM" id="MobiDB-lite"/>
    </source>
</evidence>
<keyword evidence="2" id="KW-1133">Transmembrane helix</keyword>
<comment type="caution">
    <text evidence="4">The sequence shown here is derived from an EMBL/GenBank/DDBJ whole genome shotgun (WGS) entry which is preliminary data.</text>
</comment>
<dbReference type="Proteomes" id="UP001285352">
    <property type="component" value="Unassembled WGS sequence"/>
</dbReference>
<feature type="transmembrane region" description="Helical" evidence="2">
    <location>
        <begin position="315"/>
        <end position="335"/>
    </location>
</feature>
<dbReference type="InterPro" id="IPR011600">
    <property type="entry name" value="Pept_C14_caspase"/>
</dbReference>
<evidence type="ECO:0000313" key="4">
    <source>
        <dbReference type="EMBL" id="MDX8149527.1"/>
    </source>
</evidence>
<name>A0ABU4VCN3_9PSEU</name>
<dbReference type="InterPro" id="IPR029030">
    <property type="entry name" value="Caspase-like_dom_sf"/>
</dbReference>
<feature type="region of interest" description="Disordered" evidence="1">
    <location>
        <begin position="295"/>
        <end position="314"/>
    </location>
</feature>
<reference evidence="4 5" key="1">
    <citation type="submission" date="2023-11" db="EMBL/GenBank/DDBJ databases">
        <title>Lentzea sokolovensis, sp. nov., Lentzea kristufkii, sp. nov., and Lentzea miocenensis, sp. nov., rare actinobacteria from Sokolov Coal Basin, Miocene lacustrine sediment, Czech Republic.</title>
        <authorList>
            <person name="Lara A."/>
            <person name="Kotroba L."/>
            <person name="Nouioui I."/>
            <person name="Neumann-Schaal M."/>
            <person name="Mast Y."/>
            <person name="Chronakova A."/>
        </authorList>
    </citation>
    <scope>NUCLEOTIDE SEQUENCE [LARGE SCALE GENOMIC DNA]</scope>
    <source>
        <strain evidence="4 5">BCCO 10_0061</strain>
    </source>
</reference>
<keyword evidence="2" id="KW-0812">Transmembrane</keyword>
<evidence type="ECO:0000313" key="5">
    <source>
        <dbReference type="Proteomes" id="UP001285352"/>
    </source>
</evidence>
<protein>
    <submittedName>
        <fullName evidence="4">Caspase family protein</fullName>
    </submittedName>
</protein>
<evidence type="ECO:0000256" key="2">
    <source>
        <dbReference type="SAM" id="Phobius"/>
    </source>
</evidence>
<feature type="domain" description="Peptidase C14 caspase" evidence="3">
    <location>
        <begin position="9"/>
        <end position="143"/>
    </location>
</feature>
<dbReference type="RefSeq" id="WP_319981505.1">
    <property type="nucleotide sequence ID" value="NZ_JAXAVU010000018.1"/>
</dbReference>
<gene>
    <name evidence="4" type="ORF">SK854_45910</name>
</gene>
<dbReference type="EMBL" id="JAXAVU010000018">
    <property type="protein sequence ID" value="MDX8149527.1"/>
    <property type="molecule type" value="Genomic_DNA"/>
</dbReference>
<evidence type="ECO:0000259" key="3">
    <source>
        <dbReference type="Pfam" id="PF00656"/>
    </source>
</evidence>
<keyword evidence="5" id="KW-1185">Reference proteome</keyword>
<proteinExistence type="predicted"/>
<dbReference type="Pfam" id="PF00656">
    <property type="entry name" value="Peptidase_C14"/>
    <property type="match status" value="1"/>
</dbReference>
<feature type="region of interest" description="Disordered" evidence="1">
    <location>
        <begin position="261"/>
        <end position="288"/>
    </location>
</feature>
<organism evidence="4 5">
    <name type="scientific">Lentzea sokolovensis</name>
    <dbReference type="NCBI Taxonomy" id="3095429"/>
    <lineage>
        <taxon>Bacteria</taxon>
        <taxon>Bacillati</taxon>
        <taxon>Actinomycetota</taxon>
        <taxon>Actinomycetes</taxon>
        <taxon>Pseudonocardiales</taxon>
        <taxon>Pseudonocardiaceae</taxon>
        <taxon>Lentzea</taxon>
    </lineage>
</organism>
<dbReference type="Gene3D" id="3.40.50.1460">
    <property type="match status" value="1"/>
</dbReference>
<accession>A0ABU4VCN3</accession>
<dbReference type="SUPFAM" id="SSF52129">
    <property type="entry name" value="Caspase-like"/>
    <property type="match status" value="1"/>
</dbReference>
<keyword evidence="2" id="KW-0472">Membrane</keyword>
<sequence length="488" mass="53369">MTRPDRSKSYAVLIGVSTYEDPAWEDVPGAQNNIEALRELLSGPQGCVAPENCVLLPNPSSPAEILRKILEVGEEATDFFFLYYVGHGFPSETRQLFLTDSGTAQDIRLREASALEWDRLRLALQQNVSAQRKMVVIDSCHSGLAVDHLGSDGPLLDIEGSFILASTHGSDTVPGGKPFTLFTGKLIDLLRTGVTDDSPFLTPWMIYEEVRHRLRHTKLRIPQPFNTGNVGELWLLPNPACTPIGELTMLDLLLRWWHSRQPRPSSSSRRMARPPKPRQQTSPSPKPILSRIARAAEPAEEPVETRAGTTSPVKVGAGGGGVLVAFGVIFLISVFSSSETRYVGELTPQGDAPLNAQNALSFELRADDPNISTIFTLPPGLKYRKISSVSPAVSLKSGCRNVEFDVELQIDQTPYYEAKFANRASGAARLSASTLPTLDRVDFDIPGTGQELRVLASAILEPGCALTLSLDRLKIVESDTEWIVDFVA</sequence>
<dbReference type="NCBIfam" id="NF047832">
    <property type="entry name" value="caspase_w_EACC1"/>
    <property type="match status" value="1"/>
</dbReference>